<reference evidence="4" key="1">
    <citation type="journal article" date="2021" name="Front. Microbiol.">
        <title>Comprehensive Comparative Genomics and Phenotyping of Methylobacterium Species.</title>
        <authorList>
            <person name="Alessa O."/>
            <person name="Ogura Y."/>
            <person name="Fujitani Y."/>
            <person name="Takami H."/>
            <person name="Hayashi T."/>
            <person name="Sahin N."/>
            <person name="Tani A."/>
        </authorList>
    </citation>
    <scope>NUCLEOTIDE SEQUENCE</scope>
    <source>
        <strain evidence="4">KCTC 52305</strain>
    </source>
</reference>
<feature type="compositionally biased region" description="Basic residues" evidence="1">
    <location>
        <begin position="371"/>
        <end position="387"/>
    </location>
</feature>
<dbReference type="Pfam" id="PF01757">
    <property type="entry name" value="Acyl_transf_3"/>
    <property type="match status" value="1"/>
</dbReference>
<feature type="transmembrane region" description="Helical" evidence="2">
    <location>
        <begin position="88"/>
        <end position="110"/>
    </location>
</feature>
<organism evidence="4 5">
    <name type="scientific">Methylobacterium crusticola</name>
    <dbReference type="NCBI Taxonomy" id="1697972"/>
    <lineage>
        <taxon>Bacteria</taxon>
        <taxon>Pseudomonadati</taxon>
        <taxon>Pseudomonadota</taxon>
        <taxon>Alphaproteobacteria</taxon>
        <taxon>Hyphomicrobiales</taxon>
        <taxon>Methylobacteriaceae</taxon>
        <taxon>Methylobacterium</taxon>
    </lineage>
</organism>
<accession>A0ABQ4QZN8</accession>
<dbReference type="PANTHER" id="PTHR23028">
    <property type="entry name" value="ACETYLTRANSFERASE"/>
    <property type="match status" value="1"/>
</dbReference>
<feature type="transmembrane region" description="Helical" evidence="2">
    <location>
        <begin position="313"/>
        <end position="334"/>
    </location>
</feature>
<dbReference type="Proteomes" id="UP001055167">
    <property type="component" value="Unassembled WGS sequence"/>
</dbReference>
<keyword evidence="2" id="KW-0472">Membrane</keyword>
<dbReference type="InterPro" id="IPR050879">
    <property type="entry name" value="Acyltransferase_3"/>
</dbReference>
<keyword evidence="2" id="KW-1133">Transmembrane helix</keyword>
<protein>
    <recommendedName>
        <fullName evidence="3">Acyltransferase 3 domain-containing protein</fullName>
    </recommendedName>
</protein>
<reference evidence="4" key="2">
    <citation type="submission" date="2021-08" db="EMBL/GenBank/DDBJ databases">
        <authorList>
            <person name="Tani A."/>
            <person name="Ola A."/>
            <person name="Ogura Y."/>
            <person name="Katsura K."/>
            <person name="Hayashi T."/>
        </authorList>
    </citation>
    <scope>NUCLEOTIDE SEQUENCE</scope>
    <source>
        <strain evidence="4">KCTC 52305</strain>
    </source>
</reference>
<feature type="transmembrane region" description="Helical" evidence="2">
    <location>
        <begin position="158"/>
        <end position="176"/>
    </location>
</feature>
<keyword evidence="2" id="KW-0812">Transmembrane</keyword>
<sequence length="393" mass="40990">MRPAPTAAAALREPHNAFGAARLALALAVVVSHAFSVASGRIADEPLAALTGYTLGEHAVNGFFALSGFLVTVSLARRGPRAYAIARALRILPGLVAATLVVALGLGSALTREPLASYWADPALWRFIEGTLTTFKSNAALPGVFADNPFRFPMGTVWTLKYEVLCYLGLLAACLVGALRQRWTAPVLVAGLALALAAAGLREGGVPKGLETALRLPLLFGAGAALALWGERVRLWWRLALGLLAAAALAHGTVLYPPALFLAEAYGILCVGLALPLRHKALDPRADLSYGTYLYGWPIQQGLHALWPSAGAWALLAPALALTLAAAALSWVLVERPALRAKALLLGPGAAPAGAAPGPGDAGPAPPARIPRPRPAPRRPRRPRHSPGPRDAL</sequence>
<evidence type="ECO:0000256" key="1">
    <source>
        <dbReference type="SAM" id="MobiDB-lite"/>
    </source>
</evidence>
<name>A0ABQ4QZN8_9HYPH</name>
<evidence type="ECO:0000259" key="3">
    <source>
        <dbReference type="Pfam" id="PF01757"/>
    </source>
</evidence>
<dbReference type="RefSeq" id="WP_407068100.1">
    <property type="nucleotide sequence ID" value="NZ_BPQH01000009.1"/>
</dbReference>
<evidence type="ECO:0000313" key="4">
    <source>
        <dbReference type="EMBL" id="GJD50394.1"/>
    </source>
</evidence>
<feature type="domain" description="Acyltransferase 3" evidence="3">
    <location>
        <begin position="20"/>
        <end position="333"/>
    </location>
</feature>
<evidence type="ECO:0000313" key="5">
    <source>
        <dbReference type="Proteomes" id="UP001055167"/>
    </source>
</evidence>
<dbReference type="PANTHER" id="PTHR23028:SF53">
    <property type="entry name" value="ACYL_TRANSF_3 DOMAIN-CONTAINING PROTEIN"/>
    <property type="match status" value="1"/>
</dbReference>
<feature type="transmembrane region" description="Helical" evidence="2">
    <location>
        <begin position="236"/>
        <end position="254"/>
    </location>
</feature>
<feature type="transmembrane region" description="Helical" evidence="2">
    <location>
        <begin position="183"/>
        <end position="201"/>
    </location>
</feature>
<evidence type="ECO:0000256" key="2">
    <source>
        <dbReference type="SAM" id="Phobius"/>
    </source>
</evidence>
<gene>
    <name evidence="4" type="ORF">OPKNFCMD_3133</name>
</gene>
<feature type="transmembrane region" description="Helical" evidence="2">
    <location>
        <begin position="213"/>
        <end position="229"/>
    </location>
</feature>
<dbReference type="EMBL" id="BPQH01000009">
    <property type="protein sequence ID" value="GJD50394.1"/>
    <property type="molecule type" value="Genomic_DNA"/>
</dbReference>
<dbReference type="InterPro" id="IPR002656">
    <property type="entry name" value="Acyl_transf_3_dom"/>
</dbReference>
<proteinExistence type="predicted"/>
<feature type="transmembrane region" description="Helical" evidence="2">
    <location>
        <begin position="58"/>
        <end position="76"/>
    </location>
</feature>
<feature type="region of interest" description="Disordered" evidence="1">
    <location>
        <begin position="352"/>
        <end position="393"/>
    </location>
</feature>
<feature type="transmembrane region" description="Helical" evidence="2">
    <location>
        <begin position="20"/>
        <end position="38"/>
    </location>
</feature>
<feature type="compositionally biased region" description="Low complexity" evidence="1">
    <location>
        <begin position="352"/>
        <end position="363"/>
    </location>
</feature>
<comment type="caution">
    <text evidence="4">The sequence shown here is derived from an EMBL/GenBank/DDBJ whole genome shotgun (WGS) entry which is preliminary data.</text>
</comment>
<keyword evidence="5" id="KW-1185">Reference proteome</keyword>